<dbReference type="AlphaFoldDB" id="A0A6A2Z806"/>
<evidence type="ECO:0000256" key="3">
    <source>
        <dbReference type="ARBA" id="ARBA00022692"/>
    </source>
</evidence>
<sequence length="642" mass="72143">MGNLASLMEGIIKDIQGRRKYYKHDWIWPGFRILAPTVYIFFASALPVIAFGEQLSLETDGTLSTVETLASTAICGVIHSIFGGQPLLILGVAEPTVIMYTYLYSFSKGRPELGQKLFLAWTSWVCVWTSLMLILLAVFNACNIITRFTRVAGELFGMLITVLFLQEAIKGVVSEFNVPKGENPMIEKYQFPWLYINGLLAIIFSFGVLFTSLSRHARSWPYGTSSLRGFIADYGVPMTVLCWTALSYTIPREVSPGVPRRLFGPRLWEDASLYHWTVIKDMGEVPVPYIFAAIVPALMVAGLYFFDHSVASQLAQQEEFNLNKPSAYHYDILVLGITTLICGLLGLPPSNGVLPQSPMHTKSLAVLKRQMMREKMVKSAKDGMSQQASKSEIYGTMQAVFLEMDASPSPSVVDKELKGLKDAVMDDHFDPAKHIDARLPIRVNEQRISNLLQSLLVGLSMCAVPILTMIPTSVLWGYFAYMAIDSLPGSQFWERMLLLFITPSRRYKVLEGMHASFLESVPFKAILKFTLFQFVYLLICFGVTWIPIAGILFPLPFFLLISIREHVLPKFFLPEHLRRLDASEYEEVVGTPQRNLNIPLREGEAFVAPSECTDDDSYDAEILDEMTTRRGELKHRVNVASG</sequence>
<evidence type="ECO:0000313" key="9">
    <source>
        <dbReference type="Proteomes" id="UP000436088"/>
    </source>
</evidence>
<dbReference type="Pfam" id="PF00955">
    <property type="entry name" value="HCO3_cotransp"/>
    <property type="match status" value="3"/>
</dbReference>
<dbReference type="EMBL" id="VEPZ02001200">
    <property type="protein sequence ID" value="KAE8687713.1"/>
    <property type="molecule type" value="Genomic_DNA"/>
</dbReference>
<comment type="similarity">
    <text evidence="2">Belongs to the anion exchanger (TC 2.A.31.3) family.</text>
</comment>
<feature type="transmembrane region" description="Helical" evidence="6">
    <location>
        <begin position="151"/>
        <end position="173"/>
    </location>
</feature>
<protein>
    <submittedName>
        <fullName evidence="8">Boron transporter 2</fullName>
    </submittedName>
</protein>
<dbReference type="GO" id="GO:0006820">
    <property type="term" value="P:monoatomic anion transport"/>
    <property type="evidence" value="ECO:0007669"/>
    <property type="project" value="InterPro"/>
</dbReference>
<dbReference type="InterPro" id="IPR003020">
    <property type="entry name" value="HCO3_transpt_euk"/>
</dbReference>
<comment type="caution">
    <text evidence="8">The sequence shown here is derived from an EMBL/GenBank/DDBJ whole genome shotgun (WGS) entry which is preliminary data.</text>
</comment>
<comment type="subcellular location">
    <subcellularLocation>
        <location evidence="1">Membrane</location>
        <topology evidence="1">Multi-pass membrane protein</topology>
    </subcellularLocation>
</comment>
<name>A0A6A2Z806_HIBSY</name>
<feature type="transmembrane region" description="Helical" evidence="6">
    <location>
        <begin position="118"/>
        <end position="139"/>
    </location>
</feature>
<evidence type="ECO:0000256" key="2">
    <source>
        <dbReference type="ARBA" id="ARBA00006262"/>
    </source>
</evidence>
<feature type="transmembrane region" description="Helical" evidence="6">
    <location>
        <begin position="455"/>
        <end position="479"/>
    </location>
</feature>
<feature type="domain" description="Bicarbonate transporter-like transmembrane" evidence="7">
    <location>
        <begin position="199"/>
        <end position="371"/>
    </location>
</feature>
<feature type="transmembrane region" description="Helical" evidence="6">
    <location>
        <begin position="287"/>
        <end position="306"/>
    </location>
</feature>
<feature type="transmembrane region" description="Helical" evidence="6">
    <location>
        <begin position="534"/>
        <end position="561"/>
    </location>
</feature>
<evidence type="ECO:0000256" key="6">
    <source>
        <dbReference type="SAM" id="Phobius"/>
    </source>
</evidence>
<keyword evidence="3 6" id="KW-0812">Transmembrane</keyword>
<feature type="transmembrane region" description="Helical" evidence="6">
    <location>
        <begin position="193"/>
        <end position="213"/>
    </location>
</feature>
<accession>A0A6A2Z806</accession>
<dbReference type="GO" id="GO:0005452">
    <property type="term" value="F:solute:inorganic anion antiporter activity"/>
    <property type="evidence" value="ECO:0007669"/>
    <property type="project" value="InterPro"/>
</dbReference>
<gene>
    <name evidence="8" type="ORF">F3Y22_tig00111008pilonHSYRG00050</name>
</gene>
<evidence type="ECO:0000256" key="4">
    <source>
        <dbReference type="ARBA" id="ARBA00022989"/>
    </source>
</evidence>
<feature type="transmembrane region" description="Helical" evidence="6">
    <location>
        <begin position="26"/>
        <end position="51"/>
    </location>
</feature>
<evidence type="ECO:0000313" key="8">
    <source>
        <dbReference type="EMBL" id="KAE8687713.1"/>
    </source>
</evidence>
<evidence type="ECO:0000259" key="7">
    <source>
        <dbReference type="Pfam" id="PF00955"/>
    </source>
</evidence>
<feature type="domain" description="Bicarbonate transporter-like transmembrane" evidence="7">
    <location>
        <begin position="441"/>
        <end position="583"/>
    </location>
</feature>
<dbReference type="InterPro" id="IPR011531">
    <property type="entry name" value="HCO3_transpt-like_TM_dom"/>
</dbReference>
<dbReference type="Proteomes" id="UP000436088">
    <property type="component" value="Unassembled WGS sequence"/>
</dbReference>
<dbReference type="PANTHER" id="PTHR11453">
    <property type="entry name" value="ANION EXCHANGE PROTEIN"/>
    <property type="match status" value="1"/>
</dbReference>
<keyword evidence="5 6" id="KW-0472">Membrane</keyword>
<dbReference type="GO" id="GO:0005886">
    <property type="term" value="C:plasma membrane"/>
    <property type="evidence" value="ECO:0007669"/>
    <property type="project" value="TreeGrafter"/>
</dbReference>
<keyword evidence="9" id="KW-1185">Reference proteome</keyword>
<evidence type="ECO:0000256" key="1">
    <source>
        <dbReference type="ARBA" id="ARBA00004141"/>
    </source>
</evidence>
<keyword evidence="4 6" id="KW-1133">Transmembrane helix</keyword>
<dbReference type="GO" id="GO:0050801">
    <property type="term" value="P:monoatomic ion homeostasis"/>
    <property type="evidence" value="ECO:0007669"/>
    <property type="project" value="TreeGrafter"/>
</dbReference>
<proteinExistence type="inferred from homology"/>
<reference evidence="8" key="1">
    <citation type="submission" date="2019-09" db="EMBL/GenBank/DDBJ databases">
        <title>Draft genome information of white flower Hibiscus syriacus.</title>
        <authorList>
            <person name="Kim Y.-M."/>
        </authorList>
    </citation>
    <scope>NUCLEOTIDE SEQUENCE [LARGE SCALE GENOMIC DNA]</scope>
    <source>
        <strain evidence="8">YM2019G1</strain>
    </source>
</reference>
<dbReference type="OrthoDB" id="1735926at2759"/>
<evidence type="ECO:0000256" key="5">
    <source>
        <dbReference type="ARBA" id="ARBA00023136"/>
    </source>
</evidence>
<organism evidence="8 9">
    <name type="scientific">Hibiscus syriacus</name>
    <name type="common">Rose of Sharon</name>
    <dbReference type="NCBI Taxonomy" id="106335"/>
    <lineage>
        <taxon>Eukaryota</taxon>
        <taxon>Viridiplantae</taxon>
        <taxon>Streptophyta</taxon>
        <taxon>Embryophyta</taxon>
        <taxon>Tracheophyta</taxon>
        <taxon>Spermatophyta</taxon>
        <taxon>Magnoliopsida</taxon>
        <taxon>eudicotyledons</taxon>
        <taxon>Gunneridae</taxon>
        <taxon>Pentapetalae</taxon>
        <taxon>rosids</taxon>
        <taxon>malvids</taxon>
        <taxon>Malvales</taxon>
        <taxon>Malvaceae</taxon>
        <taxon>Malvoideae</taxon>
        <taxon>Hibiscus</taxon>
    </lineage>
</organism>
<feature type="transmembrane region" description="Helical" evidence="6">
    <location>
        <begin position="326"/>
        <end position="347"/>
    </location>
</feature>
<feature type="transmembrane region" description="Helical" evidence="6">
    <location>
        <begin position="63"/>
        <end position="82"/>
    </location>
</feature>
<feature type="domain" description="Bicarbonate transporter-like transmembrane" evidence="7">
    <location>
        <begin position="7"/>
        <end position="178"/>
    </location>
</feature>
<feature type="transmembrane region" description="Helical" evidence="6">
    <location>
        <begin position="87"/>
        <end position="106"/>
    </location>
</feature>
<dbReference type="PANTHER" id="PTHR11453:SF131">
    <property type="entry name" value="BORON TRANSPORTER 7-RELATED"/>
    <property type="match status" value="1"/>
</dbReference>